<accession>A0AA42CMQ9</accession>
<reference evidence="1" key="1">
    <citation type="submission" date="2022-05" db="EMBL/GenBank/DDBJ databases">
        <authorList>
            <person name="Pankratov T."/>
        </authorList>
    </citation>
    <scope>NUCLEOTIDE SEQUENCE</scope>
    <source>
        <strain evidence="1">BP6-180914</strain>
    </source>
</reference>
<dbReference type="RefSeq" id="WP_282589158.1">
    <property type="nucleotide sequence ID" value="NZ_JAMOIM010000065.1"/>
</dbReference>
<name>A0AA42CMQ9_9HYPH</name>
<sequence length="85" mass="9356">MIEEGSRVTLRIGSTIARQHPALADAVGIVGAMIEGRRWHRLDATDAERQGDRAAHVRLRQPPIVLMSVPVTDLEPVDQLDPVRA</sequence>
<proteinExistence type="predicted"/>
<protein>
    <submittedName>
        <fullName evidence="1">Uncharacterized protein</fullName>
    </submittedName>
</protein>
<organism evidence="1 2">
    <name type="scientific">Lichenifustis flavocetrariae</name>
    <dbReference type="NCBI Taxonomy" id="2949735"/>
    <lineage>
        <taxon>Bacteria</taxon>
        <taxon>Pseudomonadati</taxon>
        <taxon>Pseudomonadota</taxon>
        <taxon>Alphaproteobacteria</taxon>
        <taxon>Hyphomicrobiales</taxon>
        <taxon>Lichenihabitantaceae</taxon>
        <taxon>Lichenifustis</taxon>
    </lineage>
</organism>
<evidence type="ECO:0000313" key="1">
    <source>
        <dbReference type="EMBL" id="MCW6512783.1"/>
    </source>
</evidence>
<dbReference type="AlphaFoldDB" id="A0AA42CMQ9"/>
<dbReference type="Proteomes" id="UP001165667">
    <property type="component" value="Unassembled WGS sequence"/>
</dbReference>
<evidence type="ECO:0000313" key="2">
    <source>
        <dbReference type="Proteomes" id="UP001165667"/>
    </source>
</evidence>
<comment type="caution">
    <text evidence="1">The sequence shown here is derived from an EMBL/GenBank/DDBJ whole genome shotgun (WGS) entry which is preliminary data.</text>
</comment>
<keyword evidence="2" id="KW-1185">Reference proteome</keyword>
<gene>
    <name evidence="1" type="ORF">M8523_33340</name>
</gene>
<dbReference type="EMBL" id="JAMOIM010000065">
    <property type="protein sequence ID" value="MCW6512783.1"/>
    <property type="molecule type" value="Genomic_DNA"/>
</dbReference>